<evidence type="ECO:0000256" key="2">
    <source>
        <dbReference type="ARBA" id="ARBA00022578"/>
    </source>
</evidence>
<keyword evidence="3" id="KW-0238">DNA-binding</keyword>
<dbReference type="Pfam" id="PF01385">
    <property type="entry name" value="OrfB_IS605"/>
    <property type="match status" value="1"/>
</dbReference>
<evidence type="ECO:0000313" key="8">
    <source>
        <dbReference type="Proteomes" id="UP000602198"/>
    </source>
</evidence>
<evidence type="ECO:0000259" key="5">
    <source>
        <dbReference type="Pfam" id="PF01385"/>
    </source>
</evidence>
<organism evidence="7 8">
    <name type="scientific">Nocardia acididurans</name>
    <dbReference type="NCBI Taxonomy" id="2802282"/>
    <lineage>
        <taxon>Bacteria</taxon>
        <taxon>Bacillati</taxon>
        <taxon>Actinomycetota</taxon>
        <taxon>Actinomycetes</taxon>
        <taxon>Mycobacteriales</taxon>
        <taxon>Nocardiaceae</taxon>
        <taxon>Nocardia</taxon>
    </lineage>
</organism>
<comment type="similarity">
    <text evidence="1">In the C-terminal section; belongs to the transposase 35 family.</text>
</comment>
<sequence>MRYELAPDLQQRESMGSHAGLSRVVENFCLETVQKKWAQRKAEESYGFTGDQLTQVPWTAPALEREWRAAHPERFPWFGAAKLSSRVPKEACRVRAAGFSNFLKSRSGKLVGARVGFPKWRTRKHENRFRYDADRAKPLGTRAVWLPGVGTIATREDMAWLTDRLVDGTARILGATVRERSGRWWVSFQLEVDRAELNERRRVPGNAPQSGIDLGLKTFATIRDGDGNVEEIPAPKPLRRALRTLRRANQKLARCQEGSKNWHKAKARVAELHLRISARRTDFLHKLTTRLARTKSAIAVETLNVRGMAVNRRLARAVTDAGFAEFVRQLEYKTAWYGSRLWKADRWFASSKTCRPCGRIHHGLVLADRVWTCAGCGVLHDRDHNAAGNLLDAMLSDFALGDVVFAGKFPGDVKRLAETK</sequence>
<dbReference type="EMBL" id="JAERRJ010000002">
    <property type="protein sequence ID" value="MBL1073900.1"/>
    <property type="molecule type" value="Genomic_DNA"/>
</dbReference>
<keyword evidence="2" id="KW-0815">Transposition</keyword>
<reference evidence="7 8" key="1">
    <citation type="submission" date="2021-01" db="EMBL/GenBank/DDBJ databases">
        <title>WGS of actinomycetes isolated from Thailand.</title>
        <authorList>
            <person name="Thawai C."/>
        </authorList>
    </citation>
    <scope>NUCLEOTIDE SEQUENCE [LARGE SCALE GENOMIC DNA]</scope>
    <source>
        <strain evidence="7 8">LPG 2</strain>
    </source>
</reference>
<dbReference type="InterPro" id="IPR001959">
    <property type="entry name" value="Transposase"/>
</dbReference>
<keyword evidence="4" id="KW-0233">DNA recombination</keyword>
<evidence type="ECO:0000313" key="7">
    <source>
        <dbReference type="EMBL" id="MBL1073900.1"/>
    </source>
</evidence>
<dbReference type="NCBIfam" id="NF040570">
    <property type="entry name" value="guided_TnpB"/>
    <property type="match status" value="1"/>
</dbReference>
<dbReference type="Pfam" id="PF07282">
    <property type="entry name" value="Cas12f1-like_TNB"/>
    <property type="match status" value="1"/>
</dbReference>
<gene>
    <name evidence="7" type="ORF">JK358_05790</name>
</gene>
<accession>A0ABS1M118</accession>
<proteinExistence type="inferred from homology"/>
<comment type="caution">
    <text evidence="7">The sequence shown here is derived from an EMBL/GenBank/DDBJ whole genome shotgun (WGS) entry which is preliminary data.</text>
</comment>
<feature type="domain" description="Cas12f1-like TNB" evidence="6">
    <location>
        <begin position="323"/>
        <end position="390"/>
    </location>
</feature>
<name>A0ABS1M118_9NOCA</name>
<protein>
    <submittedName>
        <fullName evidence="7">Transposase</fullName>
    </submittedName>
</protein>
<evidence type="ECO:0000256" key="1">
    <source>
        <dbReference type="ARBA" id="ARBA00008761"/>
    </source>
</evidence>
<evidence type="ECO:0000256" key="3">
    <source>
        <dbReference type="ARBA" id="ARBA00023125"/>
    </source>
</evidence>
<keyword evidence="8" id="KW-1185">Reference proteome</keyword>
<dbReference type="RefSeq" id="WP_201944515.1">
    <property type="nucleotide sequence ID" value="NZ_JAERRJ010000002.1"/>
</dbReference>
<evidence type="ECO:0000256" key="4">
    <source>
        <dbReference type="ARBA" id="ARBA00023172"/>
    </source>
</evidence>
<dbReference type="NCBIfam" id="TIGR01766">
    <property type="entry name" value="IS200/IS605 family accessory protein TnpB-like domain"/>
    <property type="match status" value="1"/>
</dbReference>
<evidence type="ECO:0000259" key="6">
    <source>
        <dbReference type="Pfam" id="PF07282"/>
    </source>
</evidence>
<dbReference type="Proteomes" id="UP000602198">
    <property type="component" value="Unassembled WGS sequence"/>
</dbReference>
<feature type="domain" description="Probable transposase IS891/IS1136/IS1341" evidence="5">
    <location>
        <begin position="201"/>
        <end position="309"/>
    </location>
</feature>
<dbReference type="InterPro" id="IPR010095">
    <property type="entry name" value="Cas12f1-like_TNB"/>
</dbReference>